<keyword evidence="2" id="KW-0808">Transferase</keyword>
<evidence type="ECO:0000313" key="2">
    <source>
        <dbReference type="EMBL" id="RVW94551.1"/>
    </source>
</evidence>
<feature type="compositionally biased region" description="Basic and acidic residues" evidence="1">
    <location>
        <begin position="228"/>
        <end position="237"/>
    </location>
</feature>
<sequence length="390" mass="43718">MDVLSFLKLWKGGGSAPTATSGDAVRTTSLRHVMVETDDEDSFFDLELAVPQNKEENSNKSGEGGSAHELFFKRRILPIESSSKPQSPISLLRSAPRFRVFMFGLRRSKSEKTEKAEKMEASGVSEQPPRNSKLFTVKFKVEEVPVVSVFTRENSSRSFGKHGTEETTSFESKRFSKDVVHKYLKLIKPLYIKVSKKYGEKTTSSPSPSSSPIPGPIFSPKKPVKTQSRREDGEERTGSLPAGLRVVCKHLGKSRSASAAVQMMPPVSFQASRRDDSLAQQHDGIQSAIMHCKRSLNSSTGTELISINHLYFSAFNFHENSNLNFFPSEFGFRFFAFITMDQRFFSRAIPGLIKTISRENLKLCEMAGKRYSSVCNPCLDAKKLQEKRKT</sequence>
<reference evidence="2 3" key="1">
    <citation type="journal article" date="2018" name="PLoS Genet.">
        <title>Population sequencing reveals clonal diversity and ancestral inbreeding in the grapevine cultivar Chardonnay.</title>
        <authorList>
            <person name="Roach M.J."/>
            <person name="Johnson D.L."/>
            <person name="Bohlmann J."/>
            <person name="van Vuuren H.J."/>
            <person name="Jones S.J."/>
            <person name="Pretorius I.S."/>
            <person name="Schmidt S.A."/>
            <person name="Borneman A.R."/>
        </authorList>
    </citation>
    <scope>NUCLEOTIDE SEQUENCE [LARGE SCALE GENOMIC DNA]</scope>
    <source>
        <strain evidence="3">cv. Chardonnay</strain>
        <tissue evidence="2">Leaf</tissue>
    </source>
</reference>
<dbReference type="GO" id="GO:0005886">
    <property type="term" value="C:plasma membrane"/>
    <property type="evidence" value="ECO:0007669"/>
    <property type="project" value="InterPro"/>
</dbReference>
<comment type="caution">
    <text evidence="2">The sequence shown here is derived from an EMBL/GenBank/DDBJ whole genome shotgun (WGS) entry which is preliminary data.</text>
</comment>
<proteinExistence type="predicted"/>
<feature type="region of interest" description="Disordered" evidence="1">
    <location>
        <begin position="199"/>
        <end position="239"/>
    </location>
</feature>
<evidence type="ECO:0000256" key="1">
    <source>
        <dbReference type="SAM" id="MobiDB-lite"/>
    </source>
</evidence>
<accession>A0A438ICW7</accession>
<evidence type="ECO:0000313" key="3">
    <source>
        <dbReference type="Proteomes" id="UP000288805"/>
    </source>
</evidence>
<organism evidence="2 3">
    <name type="scientific">Vitis vinifera</name>
    <name type="common">Grape</name>
    <dbReference type="NCBI Taxonomy" id="29760"/>
    <lineage>
        <taxon>Eukaryota</taxon>
        <taxon>Viridiplantae</taxon>
        <taxon>Streptophyta</taxon>
        <taxon>Embryophyta</taxon>
        <taxon>Tracheophyta</taxon>
        <taxon>Spermatophyta</taxon>
        <taxon>Magnoliopsida</taxon>
        <taxon>eudicotyledons</taxon>
        <taxon>Gunneridae</taxon>
        <taxon>Pentapetalae</taxon>
        <taxon>rosids</taxon>
        <taxon>Vitales</taxon>
        <taxon>Vitaceae</taxon>
        <taxon>Viteae</taxon>
        <taxon>Vitis</taxon>
    </lineage>
</organism>
<gene>
    <name evidence="2" type="primary">MAKR2_1</name>
    <name evidence="2" type="ORF">CK203_030804</name>
</gene>
<dbReference type="InterPro" id="IPR039619">
    <property type="entry name" value="MAKR2/5"/>
</dbReference>
<dbReference type="Proteomes" id="UP000288805">
    <property type="component" value="Unassembled WGS sequence"/>
</dbReference>
<dbReference type="AlphaFoldDB" id="A0A438ICW7"/>
<name>A0A438ICW7_VITVI</name>
<protein>
    <submittedName>
        <fullName evidence="2">Putative membrane-associated kinase regulator 2</fullName>
    </submittedName>
</protein>
<dbReference type="GO" id="GO:0016301">
    <property type="term" value="F:kinase activity"/>
    <property type="evidence" value="ECO:0007669"/>
    <property type="project" value="UniProtKB-KW"/>
</dbReference>
<dbReference type="EMBL" id="QGNW01000120">
    <property type="protein sequence ID" value="RVW94551.1"/>
    <property type="molecule type" value="Genomic_DNA"/>
</dbReference>
<keyword evidence="2" id="KW-0418">Kinase</keyword>
<dbReference type="PANTHER" id="PTHR33929">
    <property type="entry name" value="MEMBRANE-ASSOCIATED KINASE REGULATOR 2-RELATED"/>
    <property type="match status" value="1"/>
</dbReference>
<dbReference type="PANTHER" id="PTHR33929:SF4">
    <property type="entry name" value="MEMBRANE-ASSOCIATED KINASE REGULATOR 5"/>
    <property type="match status" value="1"/>
</dbReference>